<proteinExistence type="inferred from homology"/>
<dbReference type="PROSITE" id="PS51344">
    <property type="entry name" value="HTH_TFE_IIE"/>
    <property type="match status" value="1"/>
</dbReference>
<dbReference type="AlphaFoldDB" id="A0A316YLK7"/>
<protein>
    <recommendedName>
        <fullName evidence="5">HTH TFE/IIEalpha-type domain-containing protein</fullName>
    </recommendedName>
</protein>
<feature type="compositionally biased region" description="Low complexity" evidence="4">
    <location>
        <begin position="345"/>
        <end position="356"/>
    </location>
</feature>
<feature type="compositionally biased region" description="Acidic residues" evidence="4">
    <location>
        <begin position="425"/>
        <end position="442"/>
    </location>
</feature>
<dbReference type="PANTHER" id="PTHR13097:SF7">
    <property type="entry name" value="GENERAL TRANSCRIPTION FACTOR IIE SUBUNIT 1"/>
    <property type="match status" value="1"/>
</dbReference>
<dbReference type="GeneID" id="37043616"/>
<feature type="domain" description="HTH TFE/IIEalpha-type" evidence="5">
    <location>
        <begin position="36"/>
        <end position="132"/>
    </location>
</feature>
<evidence type="ECO:0000313" key="7">
    <source>
        <dbReference type="Proteomes" id="UP000245768"/>
    </source>
</evidence>
<dbReference type="OrthoDB" id="361102at2759"/>
<evidence type="ECO:0000256" key="4">
    <source>
        <dbReference type="SAM" id="MobiDB-lite"/>
    </source>
</evidence>
<feature type="compositionally biased region" description="Polar residues" evidence="4">
    <location>
        <begin position="392"/>
        <end position="405"/>
    </location>
</feature>
<feature type="compositionally biased region" description="Basic and acidic residues" evidence="4">
    <location>
        <begin position="296"/>
        <end position="309"/>
    </location>
</feature>
<evidence type="ECO:0000256" key="1">
    <source>
        <dbReference type="ARBA" id="ARBA00008947"/>
    </source>
</evidence>
<keyword evidence="3" id="KW-0804">Transcription</keyword>
<dbReference type="SMART" id="SM00531">
    <property type="entry name" value="TFIIE"/>
    <property type="match status" value="1"/>
</dbReference>
<accession>A0A316YLK7</accession>
<evidence type="ECO:0000259" key="5">
    <source>
        <dbReference type="PROSITE" id="PS51344"/>
    </source>
</evidence>
<dbReference type="GO" id="GO:0005673">
    <property type="term" value="C:transcription factor TFIIE complex"/>
    <property type="evidence" value="ECO:0007669"/>
    <property type="project" value="TreeGrafter"/>
</dbReference>
<evidence type="ECO:0000256" key="3">
    <source>
        <dbReference type="ARBA" id="ARBA00023163"/>
    </source>
</evidence>
<comment type="similarity">
    <text evidence="1">Belongs to the TFIIE alpha subunit family.</text>
</comment>
<organism evidence="6 7">
    <name type="scientific">Acaromyces ingoldii</name>
    <dbReference type="NCBI Taxonomy" id="215250"/>
    <lineage>
        <taxon>Eukaryota</taxon>
        <taxon>Fungi</taxon>
        <taxon>Dikarya</taxon>
        <taxon>Basidiomycota</taxon>
        <taxon>Ustilaginomycotina</taxon>
        <taxon>Exobasidiomycetes</taxon>
        <taxon>Exobasidiales</taxon>
        <taxon>Cryptobasidiaceae</taxon>
        <taxon>Acaromyces</taxon>
    </lineage>
</organism>
<keyword evidence="7" id="KW-1185">Reference proteome</keyword>
<dbReference type="Pfam" id="PF02002">
    <property type="entry name" value="TFIIE_alpha"/>
    <property type="match status" value="1"/>
</dbReference>
<feature type="compositionally biased region" description="Low complexity" evidence="4">
    <location>
        <begin position="270"/>
        <end position="286"/>
    </location>
</feature>
<dbReference type="InterPro" id="IPR013083">
    <property type="entry name" value="Znf_RING/FYVE/PHD"/>
</dbReference>
<keyword evidence="2" id="KW-0805">Transcription regulation</keyword>
<dbReference type="PANTHER" id="PTHR13097">
    <property type="entry name" value="TRANSCRIPTION INITIATION FACTOR IIE, ALPHA SUBUNIT"/>
    <property type="match status" value="1"/>
</dbReference>
<dbReference type="STRING" id="215250.A0A316YLK7"/>
<dbReference type="FunCoup" id="A0A316YLK7">
    <property type="interactions" value="321"/>
</dbReference>
<reference evidence="6 7" key="1">
    <citation type="journal article" date="2018" name="Mol. Biol. Evol.">
        <title>Broad Genomic Sampling Reveals a Smut Pathogenic Ancestry of the Fungal Clade Ustilaginomycotina.</title>
        <authorList>
            <person name="Kijpornyongpan T."/>
            <person name="Mondo S.J."/>
            <person name="Barry K."/>
            <person name="Sandor L."/>
            <person name="Lee J."/>
            <person name="Lipzen A."/>
            <person name="Pangilinan J."/>
            <person name="LaButti K."/>
            <person name="Hainaut M."/>
            <person name="Henrissat B."/>
            <person name="Grigoriev I.V."/>
            <person name="Spatafora J.W."/>
            <person name="Aime M.C."/>
        </authorList>
    </citation>
    <scope>NUCLEOTIDE SEQUENCE [LARGE SCALE GENOMIC DNA]</scope>
    <source>
        <strain evidence="6 7">MCA 4198</strain>
    </source>
</reference>
<gene>
    <name evidence="6" type="ORF">FA10DRAFT_266919</name>
</gene>
<dbReference type="RefSeq" id="XP_025377638.1">
    <property type="nucleotide sequence ID" value="XM_025521700.1"/>
</dbReference>
<dbReference type="InterPro" id="IPR024550">
    <property type="entry name" value="TFIIEa/SarR/Rpc3_HTH_dom"/>
</dbReference>
<feature type="region of interest" description="Disordered" evidence="4">
    <location>
        <begin position="270"/>
        <end position="309"/>
    </location>
</feature>
<evidence type="ECO:0000256" key="2">
    <source>
        <dbReference type="ARBA" id="ARBA00023015"/>
    </source>
</evidence>
<dbReference type="InterPro" id="IPR002853">
    <property type="entry name" value="TFIIE_asu"/>
</dbReference>
<evidence type="ECO:0000313" key="6">
    <source>
        <dbReference type="EMBL" id="PWN90440.1"/>
    </source>
</evidence>
<feature type="compositionally biased region" description="Acidic residues" evidence="4">
    <location>
        <begin position="372"/>
        <end position="386"/>
    </location>
</feature>
<dbReference type="Proteomes" id="UP000245768">
    <property type="component" value="Unassembled WGS sequence"/>
</dbReference>
<dbReference type="InterPro" id="IPR017919">
    <property type="entry name" value="TFIIE/TFIIEa_HTH"/>
</dbReference>
<feature type="region of interest" description="Disordered" evidence="4">
    <location>
        <begin position="327"/>
        <end position="442"/>
    </location>
</feature>
<dbReference type="EMBL" id="KZ819636">
    <property type="protein sequence ID" value="PWN90440.1"/>
    <property type="molecule type" value="Genomic_DNA"/>
</dbReference>
<dbReference type="InParanoid" id="A0A316YLK7"/>
<dbReference type="SUPFAM" id="SSF57783">
    <property type="entry name" value="Zinc beta-ribbon"/>
    <property type="match status" value="1"/>
</dbReference>
<feature type="compositionally biased region" description="Basic and acidic residues" evidence="4">
    <location>
        <begin position="330"/>
        <end position="344"/>
    </location>
</feature>
<name>A0A316YLK7_9BASI</name>
<dbReference type="Gene3D" id="3.30.40.10">
    <property type="entry name" value="Zinc/RING finger domain, C3HC4 (zinc finger)"/>
    <property type="match status" value="1"/>
</dbReference>
<feature type="region of interest" description="Disordered" evidence="4">
    <location>
        <begin position="1"/>
        <end position="28"/>
    </location>
</feature>
<dbReference type="GO" id="GO:0006367">
    <property type="term" value="P:transcription initiation at RNA polymerase II promoter"/>
    <property type="evidence" value="ECO:0007669"/>
    <property type="project" value="InterPro"/>
</dbReference>
<sequence length="442" mass="49169">MSSVGYGSSRNGGFGGGGGEEEGDRRDATKADMDSMRILFQIVTRQFYDDAHVILVDILSKHQVVPQDIMASAMGIQSKEVLQIANRLRADKLIDIVRKSEVKESAGPSNFQRAVNRSYLALDPKMFLDVTKWRIAKMRSQIDSLLRNELDNKGYMCPRCRKSFSTLDVAQLLDPMTGATFVCDTPGCGSELVDNEDAEDVRRSKDRLRRFNVQLEPILVRLKNTELLTLPEFDAMDIIARQGGSEQWRQRAEQRLKQKGGALSNLSLPLASASSSTSNAGPSVSVDMTTTNPEVEAARRAERQAEVERMREQNALPVWLQQDVLGQKIPSKDQQREEAYRRDAAAAQNQNDDSAAGNMEDYYKQYANMAAEEGEDDEDDMEDVDTGVDTPANGTNTSEAQTPSGKRSREESESTPASKRLKGEGEDEDEDDEDDDDFEEVA</sequence>
<dbReference type="InterPro" id="IPR039997">
    <property type="entry name" value="TFE"/>
</dbReference>